<proteinExistence type="predicted"/>
<sequence length="107" mass="11974">MNRPDSEVAGGILGGFRPVEGVMVTESGASYGGDARQWRGKERRSGDSVHRWTVGRKREEEGEGAAWCRRVRERGTGVDVFAGGRRGWRLKFAGGGDRRKTRERKIR</sequence>
<organism evidence="1 2">
    <name type="scientific">Datura stramonium</name>
    <name type="common">Jimsonweed</name>
    <name type="synonym">Common thornapple</name>
    <dbReference type="NCBI Taxonomy" id="4076"/>
    <lineage>
        <taxon>Eukaryota</taxon>
        <taxon>Viridiplantae</taxon>
        <taxon>Streptophyta</taxon>
        <taxon>Embryophyta</taxon>
        <taxon>Tracheophyta</taxon>
        <taxon>Spermatophyta</taxon>
        <taxon>Magnoliopsida</taxon>
        <taxon>eudicotyledons</taxon>
        <taxon>Gunneridae</taxon>
        <taxon>Pentapetalae</taxon>
        <taxon>asterids</taxon>
        <taxon>lamiids</taxon>
        <taxon>Solanales</taxon>
        <taxon>Solanaceae</taxon>
        <taxon>Solanoideae</taxon>
        <taxon>Datureae</taxon>
        <taxon>Datura</taxon>
    </lineage>
</organism>
<accession>A0ABS8WK54</accession>
<dbReference type="EMBL" id="JACEIK010007157">
    <property type="protein sequence ID" value="MCE3049803.1"/>
    <property type="molecule type" value="Genomic_DNA"/>
</dbReference>
<reference evidence="1 2" key="1">
    <citation type="journal article" date="2021" name="BMC Genomics">
        <title>Datura genome reveals duplications of psychoactive alkaloid biosynthetic genes and high mutation rate following tissue culture.</title>
        <authorList>
            <person name="Rajewski A."/>
            <person name="Carter-House D."/>
            <person name="Stajich J."/>
            <person name="Litt A."/>
        </authorList>
    </citation>
    <scope>NUCLEOTIDE SEQUENCE [LARGE SCALE GENOMIC DNA]</scope>
    <source>
        <strain evidence="1">AR-01</strain>
    </source>
</reference>
<evidence type="ECO:0000313" key="1">
    <source>
        <dbReference type="EMBL" id="MCE3049803.1"/>
    </source>
</evidence>
<gene>
    <name evidence="1" type="ORF">HAX54_045814</name>
</gene>
<evidence type="ECO:0000313" key="2">
    <source>
        <dbReference type="Proteomes" id="UP000823775"/>
    </source>
</evidence>
<dbReference type="Proteomes" id="UP000823775">
    <property type="component" value="Unassembled WGS sequence"/>
</dbReference>
<keyword evidence="2" id="KW-1185">Reference proteome</keyword>
<protein>
    <submittedName>
        <fullName evidence="1">Uncharacterized protein</fullName>
    </submittedName>
</protein>
<name>A0ABS8WK54_DATST</name>
<comment type="caution">
    <text evidence="1">The sequence shown here is derived from an EMBL/GenBank/DDBJ whole genome shotgun (WGS) entry which is preliminary data.</text>
</comment>